<dbReference type="Pfam" id="PF08652">
    <property type="entry name" value="RAI1"/>
    <property type="match status" value="1"/>
</dbReference>
<dbReference type="PANTHER" id="PTHR12395:SF9">
    <property type="entry name" value="DECAPPING AND EXORIBONUCLEASE PROTEIN"/>
    <property type="match status" value="1"/>
</dbReference>
<organism evidence="4 5">
    <name type="scientific">Drosophila willistoni</name>
    <name type="common">Fruit fly</name>
    <dbReference type="NCBI Taxonomy" id="7260"/>
    <lineage>
        <taxon>Eukaryota</taxon>
        <taxon>Metazoa</taxon>
        <taxon>Ecdysozoa</taxon>
        <taxon>Arthropoda</taxon>
        <taxon>Hexapoda</taxon>
        <taxon>Insecta</taxon>
        <taxon>Pterygota</taxon>
        <taxon>Neoptera</taxon>
        <taxon>Endopterygota</taxon>
        <taxon>Diptera</taxon>
        <taxon>Brachycera</taxon>
        <taxon>Muscomorpha</taxon>
        <taxon>Ephydroidea</taxon>
        <taxon>Drosophilidae</taxon>
        <taxon>Drosophila</taxon>
        <taxon>Sophophora</taxon>
    </lineage>
</organism>
<keyword evidence="2" id="KW-0378">Hydrolase</keyword>
<evidence type="ECO:0000313" key="5">
    <source>
        <dbReference type="Proteomes" id="UP000007798"/>
    </source>
</evidence>
<comment type="cofactor">
    <cofactor evidence="2">
        <name>a divalent metal cation</name>
        <dbReference type="ChEBI" id="CHEBI:60240"/>
    </cofactor>
</comment>
<comment type="function">
    <text evidence="2">Decapping enzyme for NAD-capped RNAs: specifically hydrolyzes the nicotinamide adenine dinucleotide (NAD) cap from a subset of RNAs by removing the entire NAD moiety from the 5'-end of an NAD-capped RNA.</text>
</comment>
<keyword evidence="2" id="KW-0539">Nucleus</keyword>
<dbReference type="EC" id="3.6.1.-" evidence="2"/>
<evidence type="ECO:0000259" key="3">
    <source>
        <dbReference type="Pfam" id="PF08652"/>
    </source>
</evidence>
<name>B4NEW2_DROWI</name>
<evidence type="ECO:0000256" key="1">
    <source>
        <dbReference type="ARBA" id="ARBA00006562"/>
    </source>
</evidence>
<dbReference type="KEGG" id="dwi:6648871"/>
<evidence type="ECO:0000256" key="2">
    <source>
        <dbReference type="RuleBase" id="RU367113"/>
    </source>
</evidence>
<dbReference type="GO" id="GO:0000166">
    <property type="term" value="F:nucleotide binding"/>
    <property type="evidence" value="ECO:0007669"/>
    <property type="project" value="UniProtKB-KW"/>
</dbReference>
<dbReference type="HOGENOM" id="CLU_024877_1_2_1"/>
<keyword evidence="2" id="KW-0540">Nuclease</keyword>
<comment type="similarity">
    <text evidence="1 2">Belongs to the DXO/Dom3Z family.</text>
</comment>
<dbReference type="Proteomes" id="UP000007798">
    <property type="component" value="Unassembled WGS sequence"/>
</dbReference>
<evidence type="ECO:0000313" key="4">
    <source>
        <dbReference type="EMBL" id="EDW82281.1"/>
    </source>
</evidence>
<dbReference type="InterPro" id="IPR013961">
    <property type="entry name" value="RAI1"/>
</dbReference>
<dbReference type="FunCoup" id="B4NEW2">
    <property type="interactions" value="898"/>
</dbReference>
<dbReference type="AlphaFoldDB" id="B4NEW2"/>
<sequence>MTEPQPPKTKRHLFPVPLDLHCFNEPFNQPFPIMTRPKCTGFFSINGKREYQDNAENLGYLHMPKNLPLDLNAGVDTVIRKQGDPPYHDMHMMCRYIYNHQGEVLKPFGGGKTGARCLDADFVTLRGALRFIMCMPYEDAKDFRLHAVRMNNNIYMVKVETEQQKLEREGMSATNLKMCSWGFKFEQYLTSSKPTEKPKTDVPVNECEEFISMFKCKFAGSTLLYGAEMDCIETSQEVNLNDAKVLRSLKFVELKTSFQRMSPRQKSNFELYKSSVWWSQSFLVGISTIYSGLRDQYGFVQDIKAYNVRDLARNKPWSPNAMGVFLKEFLHQLKRVLEDIDDSYTIVQIDYNPSEKKVFYTKIQNDDRVNQILPDWYRLLLSDMPKKKIKH</sequence>
<dbReference type="eggNOG" id="KOG1982">
    <property type="taxonomic scope" value="Eukaryota"/>
</dbReference>
<dbReference type="GO" id="GO:0034353">
    <property type="term" value="F:mRNA 5'-diphosphatase activity"/>
    <property type="evidence" value="ECO:0007669"/>
    <property type="project" value="TreeGrafter"/>
</dbReference>
<reference evidence="4 5" key="1">
    <citation type="journal article" date="2007" name="Nature">
        <title>Evolution of genes and genomes on the Drosophila phylogeny.</title>
        <authorList>
            <consortium name="Drosophila 12 Genomes Consortium"/>
            <person name="Clark A.G."/>
            <person name="Eisen M.B."/>
            <person name="Smith D.R."/>
            <person name="Bergman C.M."/>
            <person name="Oliver B."/>
            <person name="Markow T.A."/>
            <person name="Kaufman T.C."/>
            <person name="Kellis M."/>
            <person name="Gelbart W."/>
            <person name="Iyer V.N."/>
            <person name="Pollard D.A."/>
            <person name="Sackton T.B."/>
            <person name="Larracuente A.M."/>
            <person name="Singh N.D."/>
            <person name="Abad J.P."/>
            <person name="Abt D.N."/>
            <person name="Adryan B."/>
            <person name="Aguade M."/>
            <person name="Akashi H."/>
            <person name="Anderson W.W."/>
            <person name="Aquadro C.F."/>
            <person name="Ardell D.H."/>
            <person name="Arguello R."/>
            <person name="Artieri C.G."/>
            <person name="Barbash D.A."/>
            <person name="Barker D."/>
            <person name="Barsanti P."/>
            <person name="Batterham P."/>
            <person name="Batzoglou S."/>
            <person name="Begun D."/>
            <person name="Bhutkar A."/>
            <person name="Blanco E."/>
            <person name="Bosak S.A."/>
            <person name="Bradley R.K."/>
            <person name="Brand A.D."/>
            <person name="Brent M.R."/>
            <person name="Brooks A.N."/>
            <person name="Brown R.H."/>
            <person name="Butlin R.K."/>
            <person name="Caggese C."/>
            <person name="Calvi B.R."/>
            <person name="Bernardo de Carvalho A."/>
            <person name="Caspi A."/>
            <person name="Castrezana S."/>
            <person name="Celniker S.E."/>
            <person name="Chang J.L."/>
            <person name="Chapple C."/>
            <person name="Chatterji S."/>
            <person name="Chinwalla A."/>
            <person name="Civetta A."/>
            <person name="Clifton S.W."/>
            <person name="Comeron J.M."/>
            <person name="Costello J.C."/>
            <person name="Coyne J.A."/>
            <person name="Daub J."/>
            <person name="David R.G."/>
            <person name="Delcher A.L."/>
            <person name="Delehaunty K."/>
            <person name="Do C.B."/>
            <person name="Ebling H."/>
            <person name="Edwards K."/>
            <person name="Eickbush T."/>
            <person name="Evans J.D."/>
            <person name="Filipski A."/>
            <person name="Findeiss S."/>
            <person name="Freyhult E."/>
            <person name="Fulton L."/>
            <person name="Fulton R."/>
            <person name="Garcia A.C."/>
            <person name="Gardiner A."/>
            <person name="Garfield D.A."/>
            <person name="Garvin B.E."/>
            <person name="Gibson G."/>
            <person name="Gilbert D."/>
            <person name="Gnerre S."/>
            <person name="Godfrey J."/>
            <person name="Good R."/>
            <person name="Gotea V."/>
            <person name="Gravely B."/>
            <person name="Greenberg A.J."/>
            <person name="Griffiths-Jones S."/>
            <person name="Gross S."/>
            <person name="Guigo R."/>
            <person name="Gustafson E.A."/>
            <person name="Haerty W."/>
            <person name="Hahn M.W."/>
            <person name="Halligan D.L."/>
            <person name="Halpern A.L."/>
            <person name="Halter G.M."/>
            <person name="Han M.V."/>
            <person name="Heger A."/>
            <person name="Hillier L."/>
            <person name="Hinrichs A.S."/>
            <person name="Holmes I."/>
            <person name="Hoskins R.A."/>
            <person name="Hubisz M.J."/>
            <person name="Hultmark D."/>
            <person name="Huntley M.A."/>
            <person name="Jaffe D.B."/>
            <person name="Jagadeeshan S."/>
            <person name="Jeck W.R."/>
            <person name="Johnson J."/>
            <person name="Jones C.D."/>
            <person name="Jordan W.C."/>
            <person name="Karpen G.H."/>
            <person name="Kataoka E."/>
            <person name="Keightley P.D."/>
            <person name="Kheradpour P."/>
            <person name="Kirkness E.F."/>
            <person name="Koerich L.B."/>
            <person name="Kristiansen K."/>
            <person name="Kudrna D."/>
            <person name="Kulathinal R.J."/>
            <person name="Kumar S."/>
            <person name="Kwok R."/>
            <person name="Lander E."/>
            <person name="Langley C.H."/>
            <person name="Lapoint R."/>
            <person name="Lazzaro B.P."/>
            <person name="Lee S.J."/>
            <person name="Levesque L."/>
            <person name="Li R."/>
            <person name="Lin C.F."/>
            <person name="Lin M.F."/>
            <person name="Lindblad-Toh K."/>
            <person name="Llopart A."/>
            <person name="Long M."/>
            <person name="Low L."/>
            <person name="Lozovsky E."/>
            <person name="Lu J."/>
            <person name="Luo M."/>
            <person name="Machado C.A."/>
            <person name="Makalowski W."/>
            <person name="Marzo M."/>
            <person name="Matsuda M."/>
            <person name="Matzkin L."/>
            <person name="McAllister B."/>
            <person name="McBride C.S."/>
            <person name="McKernan B."/>
            <person name="McKernan K."/>
            <person name="Mendez-Lago M."/>
            <person name="Minx P."/>
            <person name="Mollenhauer M.U."/>
            <person name="Montooth K."/>
            <person name="Mount S.M."/>
            <person name="Mu X."/>
            <person name="Myers E."/>
            <person name="Negre B."/>
            <person name="Newfeld S."/>
            <person name="Nielsen R."/>
            <person name="Noor M.A."/>
            <person name="O'Grady P."/>
            <person name="Pachter L."/>
            <person name="Papaceit M."/>
            <person name="Parisi M.J."/>
            <person name="Parisi M."/>
            <person name="Parts L."/>
            <person name="Pedersen J.S."/>
            <person name="Pesole G."/>
            <person name="Phillippy A.M."/>
            <person name="Ponting C.P."/>
            <person name="Pop M."/>
            <person name="Porcelli D."/>
            <person name="Powell J.R."/>
            <person name="Prohaska S."/>
            <person name="Pruitt K."/>
            <person name="Puig M."/>
            <person name="Quesneville H."/>
            <person name="Ram K.R."/>
            <person name="Rand D."/>
            <person name="Rasmussen M.D."/>
            <person name="Reed L.K."/>
            <person name="Reenan R."/>
            <person name="Reily A."/>
            <person name="Remington K.A."/>
            <person name="Rieger T.T."/>
            <person name="Ritchie M.G."/>
            <person name="Robin C."/>
            <person name="Rogers Y.H."/>
            <person name="Rohde C."/>
            <person name="Rozas J."/>
            <person name="Rubenfield M.J."/>
            <person name="Ruiz A."/>
            <person name="Russo S."/>
            <person name="Salzberg S.L."/>
            <person name="Sanchez-Gracia A."/>
            <person name="Saranga D.J."/>
            <person name="Sato H."/>
            <person name="Schaeffer S.W."/>
            <person name="Schatz M.C."/>
            <person name="Schlenke T."/>
            <person name="Schwartz R."/>
            <person name="Segarra C."/>
            <person name="Singh R.S."/>
            <person name="Sirot L."/>
            <person name="Sirota M."/>
            <person name="Sisneros N.B."/>
            <person name="Smith C.D."/>
            <person name="Smith T.F."/>
            <person name="Spieth J."/>
            <person name="Stage D.E."/>
            <person name="Stark A."/>
            <person name="Stephan W."/>
            <person name="Strausberg R.L."/>
            <person name="Strempel S."/>
            <person name="Sturgill D."/>
            <person name="Sutton G."/>
            <person name="Sutton G.G."/>
            <person name="Tao W."/>
            <person name="Teichmann S."/>
            <person name="Tobari Y.N."/>
            <person name="Tomimura Y."/>
            <person name="Tsolas J.M."/>
            <person name="Valente V.L."/>
            <person name="Venter E."/>
            <person name="Venter J.C."/>
            <person name="Vicario S."/>
            <person name="Vieira F.G."/>
            <person name="Vilella A.J."/>
            <person name="Villasante A."/>
            <person name="Walenz B."/>
            <person name="Wang J."/>
            <person name="Wasserman M."/>
            <person name="Watts T."/>
            <person name="Wilson D."/>
            <person name="Wilson R.K."/>
            <person name="Wing R.A."/>
            <person name="Wolfner M.F."/>
            <person name="Wong A."/>
            <person name="Wong G.K."/>
            <person name="Wu C.I."/>
            <person name="Wu G."/>
            <person name="Yamamoto D."/>
            <person name="Yang H.P."/>
            <person name="Yang S.P."/>
            <person name="Yorke J.A."/>
            <person name="Yoshida K."/>
            <person name="Zdobnov E."/>
            <person name="Zhang P."/>
            <person name="Zhang Y."/>
            <person name="Zimin A.V."/>
            <person name="Baldwin J."/>
            <person name="Abdouelleil A."/>
            <person name="Abdulkadir J."/>
            <person name="Abebe A."/>
            <person name="Abera B."/>
            <person name="Abreu J."/>
            <person name="Acer S.C."/>
            <person name="Aftuck L."/>
            <person name="Alexander A."/>
            <person name="An P."/>
            <person name="Anderson E."/>
            <person name="Anderson S."/>
            <person name="Arachi H."/>
            <person name="Azer M."/>
            <person name="Bachantsang P."/>
            <person name="Barry A."/>
            <person name="Bayul T."/>
            <person name="Berlin A."/>
            <person name="Bessette D."/>
            <person name="Bloom T."/>
            <person name="Blye J."/>
            <person name="Boguslavskiy L."/>
            <person name="Bonnet C."/>
            <person name="Boukhgalter B."/>
            <person name="Bourzgui I."/>
            <person name="Brown A."/>
            <person name="Cahill P."/>
            <person name="Channer S."/>
            <person name="Cheshatsang Y."/>
            <person name="Chuda L."/>
            <person name="Citroen M."/>
            <person name="Collymore A."/>
            <person name="Cooke P."/>
            <person name="Costello M."/>
            <person name="D'Aco K."/>
            <person name="Daza R."/>
            <person name="De Haan G."/>
            <person name="DeGray S."/>
            <person name="DeMaso C."/>
            <person name="Dhargay N."/>
            <person name="Dooley K."/>
            <person name="Dooley E."/>
            <person name="Doricent M."/>
            <person name="Dorje P."/>
            <person name="Dorjee K."/>
            <person name="Dupes A."/>
            <person name="Elong R."/>
            <person name="Falk J."/>
            <person name="Farina A."/>
            <person name="Faro S."/>
            <person name="Ferguson D."/>
            <person name="Fisher S."/>
            <person name="Foley C.D."/>
            <person name="Franke A."/>
            <person name="Friedrich D."/>
            <person name="Gadbois L."/>
            <person name="Gearin G."/>
            <person name="Gearin C.R."/>
            <person name="Giannoukos G."/>
            <person name="Goode T."/>
            <person name="Graham J."/>
            <person name="Grandbois E."/>
            <person name="Grewal S."/>
            <person name="Gyaltsen K."/>
            <person name="Hafez N."/>
            <person name="Hagos B."/>
            <person name="Hall J."/>
            <person name="Henson C."/>
            <person name="Hollinger A."/>
            <person name="Honan T."/>
            <person name="Huard M.D."/>
            <person name="Hughes L."/>
            <person name="Hurhula B."/>
            <person name="Husby M.E."/>
            <person name="Kamat A."/>
            <person name="Kanga B."/>
            <person name="Kashin S."/>
            <person name="Khazanovich D."/>
            <person name="Kisner P."/>
            <person name="Lance K."/>
            <person name="Lara M."/>
            <person name="Lee W."/>
            <person name="Lennon N."/>
            <person name="Letendre F."/>
            <person name="LeVine R."/>
            <person name="Lipovsky A."/>
            <person name="Liu X."/>
            <person name="Liu J."/>
            <person name="Liu S."/>
            <person name="Lokyitsang T."/>
            <person name="Lokyitsang Y."/>
            <person name="Lubonja R."/>
            <person name="Lui A."/>
            <person name="MacDonald P."/>
            <person name="Magnisalis V."/>
            <person name="Maru K."/>
            <person name="Matthews C."/>
            <person name="McCusker W."/>
            <person name="McDonough S."/>
            <person name="Mehta T."/>
            <person name="Meldrim J."/>
            <person name="Meneus L."/>
            <person name="Mihai O."/>
            <person name="Mihalev A."/>
            <person name="Mihova T."/>
            <person name="Mittelman R."/>
            <person name="Mlenga V."/>
            <person name="Montmayeur A."/>
            <person name="Mulrain L."/>
            <person name="Navidi A."/>
            <person name="Naylor J."/>
            <person name="Negash T."/>
            <person name="Nguyen T."/>
            <person name="Nguyen N."/>
            <person name="Nicol R."/>
            <person name="Norbu C."/>
            <person name="Norbu N."/>
            <person name="Novod N."/>
            <person name="O'Neill B."/>
            <person name="Osman S."/>
            <person name="Markiewicz E."/>
            <person name="Oyono O.L."/>
            <person name="Patti C."/>
            <person name="Phunkhang P."/>
            <person name="Pierre F."/>
            <person name="Priest M."/>
            <person name="Raghuraman S."/>
            <person name="Rege F."/>
            <person name="Reyes R."/>
            <person name="Rise C."/>
            <person name="Rogov P."/>
            <person name="Ross K."/>
            <person name="Ryan E."/>
            <person name="Settipalli S."/>
            <person name="Shea T."/>
            <person name="Sherpa N."/>
            <person name="Shi L."/>
            <person name="Shih D."/>
            <person name="Sparrow T."/>
            <person name="Spaulding J."/>
            <person name="Stalker J."/>
            <person name="Stange-Thomann N."/>
            <person name="Stavropoulos S."/>
            <person name="Stone C."/>
            <person name="Strader C."/>
            <person name="Tesfaye S."/>
            <person name="Thomson T."/>
            <person name="Thoulutsang Y."/>
            <person name="Thoulutsang D."/>
            <person name="Topham K."/>
            <person name="Topping I."/>
            <person name="Tsamla T."/>
            <person name="Vassiliev H."/>
            <person name="Vo A."/>
            <person name="Wangchuk T."/>
            <person name="Wangdi T."/>
            <person name="Weiand M."/>
            <person name="Wilkinson J."/>
            <person name="Wilson A."/>
            <person name="Yadav S."/>
            <person name="Young G."/>
            <person name="Yu Q."/>
            <person name="Zembek L."/>
            <person name="Zhong D."/>
            <person name="Zimmer A."/>
            <person name="Zwirko Z."/>
            <person name="Jaffe D.B."/>
            <person name="Alvarez P."/>
            <person name="Brockman W."/>
            <person name="Butler J."/>
            <person name="Chin C."/>
            <person name="Gnerre S."/>
            <person name="Grabherr M."/>
            <person name="Kleber M."/>
            <person name="Mauceli E."/>
            <person name="MacCallum I."/>
        </authorList>
    </citation>
    <scope>NUCLEOTIDE SEQUENCE [LARGE SCALE GENOMIC DNA]</scope>
    <source>
        <strain evidence="5">Tucson 14030-0811.24</strain>
    </source>
</reference>
<dbReference type="InParanoid" id="B4NEW2"/>
<comment type="subcellular location">
    <subcellularLocation>
        <location evidence="2">Nucleus</location>
    </subcellularLocation>
</comment>
<dbReference type="EMBL" id="CH964239">
    <property type="protein sequence ID" value="EDW82281.1"/>
    <property type="molecule type" value="Genomic_DNA"/>
</dbReference>
<dbReference type="GO" id="GO:0000956">
    <property type="term" value="P:nuclear-transcribed mRNA catabolic process"/>
    <property type="evidence" value="ECO:0007669"/>
    <property type="project" value="TreeGrafter"/>
</dbReference>
<dbReference type="GO" id="GO:0005634">
    <property type="term" value="C:nucleus"/>
    <property type="evidence" value="ECO:0007669"/>
    <property type="project" value="UniProtKB-SubCell"/>
</dbReference>
<accession>B4NEW2</accession>
<dbReference type="PANTHER" id="PTHR12395">
    <property type="entry name" value="DOM-3 RELATED"/>
    <property type="match status" value="1"/>
</dbReference>
<dbReference type="GO" id="GO:0005829">
    <property type="term" value="C:cytosol"/>
    <property type="evidence" value="ECO:0007669"/>
    <property type="project" value="TreeGrafter"/>
</dbReference>
<dbReference type="PhylomeDB" id="B4NEW2"/>
<dbReference type="GO" id="GO:0046872">
    <property type="term" value="F:metal ion binding"/>
    <property type="evidence" value="ECO:0007669"/>
    <property type="project" value="UniProtKB-KW"/>
</dbReference>
<dbReference type="GO" id="GO:0110155">
    <property type="term" value="P:NAD-cap decapping"/>
    <property type="evidence" value="ECO:0007669"/>
    <property type="project" value="TreeGrafter"/>
</dbReference>
<dbReference type="STRING" id="7260.B4NEW2"/>
<keyword evidence="5" id="KW-1185">Reference proteome</keyword>
<feature type="domain" description="RAI1-like" evidence="3">
    <location>
        <begin position="36"/>
        <end position="378"/>
    </location>
</feature>
<dbReference type="GO" id="GO:0004518">
    <property type="term" value="F:nuclease activity"/>
    <property type="evidence" value="ECO:0007669"/>
    <property type="project" value="UniProtKB-KW"/>
</dbReference>
<keyword evidence="2" id="KW-0547">Nucleotide-binding</keyword>
<dbReference type="OMA" id="VVTWRGH"/>
<dbReference type="InterPro" id="IPR039039">
    <property type="entry name" value="RAI1-like_fam"/>
</dbReference>
<gene>
    <name evidence="4" type="primary">Dwil\GK25715</name>
    <name evidence="4" type="ORF">Dwil_GK25715</name>
</gene>
<dbReference type="OrthoDB" id="5853397at2759"/>
<proteinExistence type="inferred from homology"/>
<dbReference type="SMR" id="B4NEW2"/>
<keyword evidence="2" id="KW-0694">RNA-binding</keyword>
<keyword evidence="2" id="KW-0479">Metal-binding</keyword>
<protein>
    <recommendedName>
        <fullName evidence="2">Decapping nuclease</fullName>
        <ecNumber evidence="2">3.6.1.-</ecNumber>
    </recommendedName>
</protein>
<dbReference type="GO" id="GO:0003723">
    <property type="term" value="F:RNA binding"/>
    <property type="evidence" value="ECO:0007669"/>
    <property type="project" value="UniProtKB-KW"/>
</dbReference>